<comment type="caution">
    <text evidence="1">The sequence shown here is derived from an EMBL/GenBank/DDBJ whole genome shotgun (WGS) entry which is preliminary data.</text>
</comment>
<reference evidence="1 2" key="1">
    <citation type="submission" date="2019-09" db="EMBL/GenBank/DDBJ databases">
        <title>Genome sequence of Rhodovastum atsumiense, a diverse member of the Acetobacteraceae family of non-sulfur purple photosynthetic bacteria.</title>
        <authorList>
            <person name="Meyer T."/>
            <person name="Kyndt J."/>
        </authorList>
    </citation>
    <scope>NUCLEOTIDE SEQUENCE [LARGE SCALE GENOMIC DNA]</scope>
    <source>
        <strain evidence="1 2">DSM 21279</strain>
    </source>
</reference>
<sequence length="61" mass="6252">MAGILGGGTGSGNRGGPPAHVLREIPVGMNADAVATDSWKRYHSFIEALSTALTQGRCLKG</sequence>
<keyword evidence="2" id="KW-1185">Reference proteome</keyword>
<evidence type="ECO:0000313" key="1">
    <source>
        <dbReference type="EMBL" id="KAA5613859.1"/>
    </source>
</evidence>
<organism evidence="1 2">
    <name type="scientific">Rhodovastum atsumiense</name>
    <dbReference type="NCBI Taxonomy" id="504468"/>
    <lineage>
        <taxon>Bacteria</taxon>
        <taxon>Pseudomonadati</taxon>
        <taxon>Pseudomonadota</taxon>
        <taxon>Alphaproteobacteria</taxon>
        <taxon>Acetobacterales</taxon>
        <taxon>Acetobacteraceae</taxon>
        <taxon>Rhodovastum</taxon>
    </lineage>
</organism>
<gene>
    <name evidence="1" type="ORF">F1189_03535</name>
</gene>
<evidence type="ECO:0000313" key="2">
    <source>
        <dbReference type="Proteomes" id="UP000325255"/>
    </source>
</evidence>
<protein>
    <submittedName>
        <fullName evidence="1">Uncharacterized protein</fullName>
    </submittedName>
</protein>
<name>A0A5M6J0Y2_9PROT</name>
<dbReference type="Proteomes" id="UP000325255">
    <property type="component" value="Unassembled WGS sequence"/>
</dbReference>
<proteinExistence type="predicted"/>
<dbReference type="RefSeq" id="WP_150039242.1">
    <property type="nucleotide sequence ID" value="NZ_OW485601.1"/>
</dbReference>
<accession>A0A5M6J0Y2</accession>
<dbReference type="EMBL" id="VWPK01000004">
    <property type="protein sequence ID" value="KAA5613859.1"/>
    <property type="molecule type" value="Genomic_DNA"/>
</dbReference>
<dbReference type="AlphaFoldDB" id="A0A5M6J0Y2"/>